<feature type="compositionally biased region" description="Basic and acidic residues" evidence="1">
    <location>
        <begin position="416"/>
        <end position="425"/>
    </location>
</feature>
<protein>
    <submittedName>
        <fullName evidence="2">Uncharacterized protein</fullName>
    </submittedName>
</protein>
<reference evidence="2" key="1">
    <citation type="submission" date="2023-11" db="EMBL/GenBank/DDBJ databases">
        <title>Genome assemblies of two species of porcelain crab, Petrolisthes cinctipes and Petrolisthes manimaculis (Anomura: Porcellanidae).</title>
        <authorList>
            <person name="Angst P."/>
        </authorList>
    </citation>
    <scope>NUCLEOTIDE SEQUENCE</scope>
    <source>
        <strain evidence="2">PB745_02</strain>
        <tissue evidence="2">Gill</tissue>
    </source>
</reference>
<evidence type="ECO:0000256" key="1">
    <source>
        <dbReference type="SAM" id="MobiDB-lite"/>
    </source>
</evidence>
<feature type="compositionally biased region" description="Polar residues" evidence="1">
    <location>
        <begin position="474"/>
        <end position="499"/>
    </location>
</feature>
<feature type="compositionally biased region" description="Low complexity" evidence="1">
    <location>
        <begin position="132"/>
        <end position="148"/>
    </location>
</feature>
<evidence type="ECO:0000313" key="2">
    <source>
        <dbReference type="EMBL" id="KAK4314792.1"/>
    </source>
</evidence>
<feature type="compositionally biased region" description="Polar residues" evidence="1">
    <location>
        <begin position="797"/>
        <end position="810"/>
    </location>
</feature>
<feature type="compositionally biased region" description="Basic and acidic residues" evidence="1">
    <location>
        <begin position="17"/>
        <end position="66"/>
    </location>
</feature>
<feature type="region of interest" description="Disordered" evidence="1">
    <location>
        <begin position="1"/>
        <end position="165"/>
    </location>
</feature>
<feature type="compositionally biased region" description="Low complexity" evidence="1">
    <location>
        <begin position="426"/>
        <end position="442"/>
    </location>
</feature>
<keyword evidence="3" id="KW-1185">Reference proteome</keyword>
<feature type="region of interest" description="Disordered" evidence="1">
    <location>
        <begin position="663"/>
        <end position="683"/>
    </location>
</feature>
<comment type="caution">
    <text evidence="2">The sequence shown here is derived from an EMBL/GenBank/DDBJ whole genome shotgun (WGS) entry which is preliminary data.</text>
</comment>
<sequence length="874" mass="91693">MQDWELGTDVAPGPACKVEKSHHAGTSERSHHTPTSERSHHTTNSERSHHMATSDRSHLVSSERGHHVGTTNRSHHVGTSEKSHHAGTSERSTSERDHRTSTSERSHHTGTPGHTKQNEDRVSRVSGGGGAAVSVSRTEGSSCSESQSAGGGGGSGIGGLPISATSAPQNLPASVSTVATSASAPAPAKTTSGAGLLTDNKANFGNPKSDTKGDGNESSGLVEGLLEASRNREPTVTSALSFGVSGTGHLRGTVPGHTWSHPEIVLGSMTASGAVSAPPGFQNIAQRHMRPPPLLNQSESSDLKLTSQSHSSTANLPRLAGSPSVVTNQPAASQVQHRQEHQQQQSHQKITLVEQQQQQQQSLIQHQQQIQQQQIQQQIQQQHQQQIQQQQQHVARQWAYWPNTALTQPPQLSSKPQKEESDKPKTYQGSSSSQTQQTHQQQYPYSISPAALFHMASQSPSGQVSAVLVPGATEGNSGATRPGLSGSSGPTDNPSNSGTPAHPPPGFSAPLTVSYHTQSGDAIPVNKLLMNSPLYRSSVSQSDGQGGASSTSQPFMAVSRAPGGAVTGVYVQQGNGGGQYTNLALTPSAHTPHTFGDPSLAQQQMAFETRHFITQQLAQGLHQGVAQGVHQGVAQSVHQGLHQGLAQGMHQSLPQGLHQNISQGVASGVPQGGSGVPLPPPGLPVSLPQGLNQNVSQVNLGSALSQGLPGVPMGHHLQQHPFPQPAFPQQGYQVAVGGGSGYYPEYVLSDPGLPNPSAGTQQGPPPPTALPAEMISDVAAFQRAEVYDGTSLHTMPQFLPSSLPQHQSLMSQNPLSHPPHQHPSLAQPPHPSLSHTHPSMALPPHHTNGPTGAPYTPASLIYIEGERDTGQVIQ</sequence>
<feature type="compositionally biased region" description="Polar residues" evidence="1">
    <location>
        <begin position="324"/>
        <end position="333"/>
    </location>
</feature>
<feature type="compositionally biased region" description="Polar residues" evidence="1">
    <location>
        <begin position="406"/>
        <end position="415"/>
    </location>
</feature>
<name>A0AAE1U957_9EUCA</name>
<dbReference type="Proteomes" id="UP001292094">
    <property type="component" value="Unassembled WGS sequence"/>
</dbReference>
<feature type="region of interest" description="Disordered" evidence="1">
    <location>
        <begin position="406"/>
        <end position="442"/>
    </location>
</feature>
<feature type="compositionally biased region" description="Polar residues" evidence="1">
    <location>
        <begin position="295"/>
        <end position="315"/>
    </location>
</feature>
<dbReference type="EMBL" id="JAWZYT010001183">
    <property type="protein sequence ID" value="KAK4314792.1"/>
    <property type="molecule type" value="Genomic_DNA"/>
</dbReference>
<feature type="compositionally biased region" description="Low complexity" evidence="1">
    <location>
        <begin position="181"/>
        <end position="195"/>
    </location>
</feature>
<accession>A0AAE1U957</accession>
<feature type="region of interest" description="Disordered" evidence="1">
    <location>
        <begin position="747"/>
        <end position="770"/>
    </location>
</feature>
<evidence type="ECO:0000313" key="3">
    <source>
        <dbReference type="Proteomes" id="UP001292094"/>
    </source>
</evidence>
<organism evidence="2 3">
    <name type="scientific">Petrolisthes manimaculis</name>
    <dbReference type="NCBI Taxonomy" id="1843537"/>
    <lineage>
        <taxon>Eukaryota</taxon>
        <taxon>Metazoa</taxon>
        <taxon>Ecdysozoa</taxon>
        <taxon>Arthropoda</taxon>
        <taxon>Crustacea</taxon>
        <taxon>Multicrustacea</taxon>
        <taxon>Malacostraca</taxon>
        <taxon>Eumalacostraca</taxon>
        <taxon>Eucarida</taxon>
        <taxon>Decapoda</taxon>
        <taxon>Pleocyemata</taxon>
        <taxon>Anomura</taxon>
        <taxon>Galatheoidea</taxon>
        <taxon>Porcellanidae</taxon>
        <taxon>Petrolisthes</taxon>
    </lineage>
</organism>
<feature type="compositionally biased region" description="Gly residues" evidence="1">
    <location>
        <begin position="149"/>
        <end position="159"/>
    </location>
</feature>
<feature type="region of interest" description="Disordered" evidence="1">
    <location>
        <begin position="797"/>
        <end position="857"/>
    </location>
</feature>
<feature type="region of interest" description="Disordered" evidence="1">
    <location>
        <begin position="277"/>
        <end position="349"/>
    </location>
</feature>
<feature type="region of interest" description="Disordered" evidence="1">
    <location>
        <begin position="471"/>
        <end position="513"/>
    </location>
</feature>
<feature type="compositionally biased region" description="Basic and acidic residues" evidence="1">
    <location>
        <begin position="78"/>
        <end position="107"/>
    </location>
</feature>
<gene>
    <name evidence="2" type="ORF">Pmani_013938</name>
</gene>
<proteinExistence type="predicted"/>
<dbReference type="AlphaFoldDB" id="A0AAE1U957"/>
<feature type="region of interest" description="Disordered" evidence="1">
    <location>
        <begin position="181"/>
        <end position="220"/>
    </location>
</feature>